<evidence type="ECO:0000256" key="1">
    <source>
        <dbReference type="SAM" id="Coils"/>
    </source>
</evidence>
<protein>
    <submittedName>
        <fullName evidence="4">Type I restriction enzyme, R subunit</fullName>
    </submittedName>
</protein>
<proteinExistence type="predicted"/>
<dbReference type="EMBL" id="FUYQ01000012">
    <property type="protein sequence ID" value="SKB59023.1"/>
    <property type="molecule type" value="Genomic_DNA"/>
</dbReference>
<sequence length="1111" mass="128852">MHELDLQGGYLLNFLCSANGLGYKEVTANTVSEDFVIEEDLKAFLSETSFNQANYRKLLRKYGNDERTLFAELIPFLLDRIKSSANMALFFNTNKNFTFQGLSFSLYAPSGSELKGDKDFKENIFSVVQELPYKYKHDGKILFSFRPDITFFLNGFYLGYSELKSNWNNQDARKDGRKKVTNDYRYAVEAYLKIANGNDVSQTIRRNFLRIFDKAIHITTTDIQNTYVLRNTAPLFDEIKMAASTNFDFEQYQRAILKVFKAYPLRNPQALQTERFEEVFRALYSKRMIEKEILYYNFLERELVVIGSGRKEYKHNDGRLIAPRPKQKFGADKIADKISEFIEHEKEPDYFIKKLETELRTKGASEPKIQDLVGKRLKYQNNKNVFSLLLQYAAGFGKSNIIGWTALQLKDMHDDHGLFIYDKILIVVDRLQLRDQLDTMLHNMNIQKGMFIEAYDKNTFKKALSSTERIVVVNIQKFSTVTSKDNATTNQFMDEEALNRLASMRVCFIIDEVHRSNSGEQHEDMVSLFDELQSTFDNSDTYKTTHKKKNLIIGFTATPSDHTLARFGEYNKYAEGEKLWVPFDSYTMREAIEDGYILNPLRGIVPVSAKMFFELPDNKLQGFEGDTGYSDKSLTEEEIEIRYQIRKEKIYSDPDRIDAIAHFVVDRLLSAVYHNIRGTAKAMLAVSSIPNAIKYKKLIDRYYPLAIAAQKKYERFREAPIFIVYSERQGVESPNSLNGGLNEKQVLQNFKLAKNGLIIVVDKLQTGFDEPKLHTLFLDKEIRGINAIQTISRVNRITKDKNDCKIVDFSHLNVNVKNIKQAFEHFSNVVVSDFAPLEDEKTLLDLYKELNKSELFKAHFKLFKKYSTEYITKSMMLEIETAFKEYIQSNFEQANELKTIVNCYFRILNLIEFVIELDKKLSNDLFTEFWHKFSIIYRQTTKSGGPEVDDVEIYFDNKIGIIAPFEDEPKGKPKGGSGGEPPTGGSGFKYNIMKEIEKRNKQEEKIKEQIEAFEKLIDDFFEFIQNDINGKRLVLKINNSGNAFTFSEKLSDFSKLYIQYTIKNRTKLSAFFLQETKGNLSQLFDDFERSVQKYYDSNPRQSTAAESNNSH</sequence>
<dbReference type="Pfam" id="PF04313">
    <property type="entry name" value="HSDR_N"/>
    <property type="match status" value="1"/>
</dbReference>
<keyword evidence="1" id="KW-0175">Coiled coil</keyword>
<dbReference type="AlphaFoldDB" id="A0A1T5CI40"/>
<dbReference type="InterPro" id="IPR055180">
    <property type="entry name" value="HsdR_RecA-like_helicase_dom_2"/>
</dbReference>
<accession>A0A1T5CI40</accession>
<dbReference type="Proteomes" id="UP000190852">
    <property type="component" value="Unassembled WGS sequence"/>
</dbReference>
<dbReference type="Gene3D" id="3.40.50.300">
    <property type="entry name" value="P-loop containing nucleotide triphosphate hydrolases"/>
    <property type="match status" value="3"/>
</dbReference>
<dbReference type="GO" id="GO:0009035">
    <property type="term" value="F:type I site-specific deoxyribonuclease activity"/>
    <property type="evidence" value="ECO:0007669"/>
    <property type="project" value="UniProtKB-EC"/>
</dbReference>
<dbReference type="SUPFAM" id="SSF52540">
    <property type="entry name" value="P-loop containing nucleoside triphosphate hydrolases"/>
    <property type="match status" value="2"/>
</dbReference>
<dbReference type="InterPro" id="IPR007409">
    <property type="entry name" value="Restrct_endonuc_type1_HsdR_N"/>
</dbReference>
<dbReference type="Pfam" id="PF22679">
    <property type="entry name" value="T1R_D3-like"/>
    <property type="match status" value="1"/>
</dbReference>
<feature type="coiled-coil region" evidence="1">
    <location>
        <begin position="992"/>
        <end position="1019"/>
    </location>
</feature>
<dbReference type="GO" id="GO:0003677">
    <property type="term" value="F:DNA binding"/>
    <property type="evidence" value="ECO:0007669"/>
    <property type="project" value="UniProtKB-KW"/>
</dbReference>
<organism evidence="4 5">
    <name type="scientific">Parabacteroides chartae</name>
    <dbReference type="NCBI Taxonomy" id="1037355"/>
    <lineage>
        <taxon>Bacteria</taxon>
        <taxon>Pseudomonadati</taxon>
        <taxon>Bacteroidota</taxon>
        <taxon>Bacteroidia</taxon>
        <taxon>Bacteroidales</taxon>
        <taxon>Tannerellaceae</taxon>
        <taxon>Parabacteroides</taxon>
    </lineage>
</organism>
<evidence type="ECO:0000259" key="3">
    <source>
        <dbReference type="SMART" id="SM00487"/>
    </source>
</evidence>
<evidence type="ECO:0000256" key="2">
    <source>
        <dbReference type="SAM" id="MobiDB-lite"/>
    </source>
</evidence>
<keyword evidence="5" id="KW-1185">Reference proteome</keyword>
<feature type="domain" description="Helicase ATP-binding" evidence="3">
    <location>
        <begin position="319"/>
        <end position="584"/>
    </location>
</feature>
<dbReference type="InterPro" id="IPR006935">
    <property type="entry name" value="Helicase/UvrB_N"/>
</dbReference>
<name>A0A1T5CI40_9BACT</name>
<reference evidence="5" key="1">
    <citation type="submission" date="2017-02" db="EMBL/GenBank/DDBJ databases">
        <authorList>
            <person name="Varghese N."/>
            <person name="Submissions S."/>
        </authorList>
    </citation>
    <scope>NUCLEOTIDE SEQUENCE [LARGE SCALE GENOMIC DNA]</scope>
    <source>
        <strain evidence="5">DSM 24967</strain>
    </source>
</reference>
<feature type="compositionally biased region" description="Gly residues" evidence="2">
    <location>
        <begin position="974"/>
        <end position="987"/>
    </location>
</feature>
<evidence type="ECO:0000313" key="4">
    <source>
        <dbReference type="EMBL" id="SKB59023.1"/>
    </source>
</evidence>
<dbReference type="InterPro" id="IPR014001">
    <property type="entry name" value="Helicase_ATP-bd"/>
</dbReference>
<dbReference type="Pfam" id="PF04851">
    <property type="entry name" value="ResIII"/>
    <property type="match status" value="1"/>
</dbReference>
<dbReference type="InterPro" id="IPR027417">
    <property type="entry name" value="P-loop_NTPase"/>
</dbReference>
<feature type="region of interest" description="Disordered" evidence="2">
    <location>
        <begin position="965"/>
        <end position="988"/>
    </location>
</feature>
<gene>
    <name evidence="4" type="ORF">SAMN05660349_01917</name>
</gene>
<dbReference type="SMART" id="SM00487">
    <property type="entry name" value="DEXDc"/>
    <property type="match status" value="1"/>
</dbReference>
<dbReference type="PANTHER" id="PTHR42927">
    <property type="entry name" value="HELICASE SUPERFAMILY 1 AND 2 DOMAIN-CONTAINING PROTEIN"/>
    <property type="match status" value="1"/>
</dbReference>
<dbReference type="GO" id="GO:0009307">
    <property type="term" value="P:DNA restriction-modification system"/>
    <property type="evidence" value="ECO:0007669"/>
    <property type="project" value="UniProtKB-KW"/>
</dbReference>
<evidence type="ECO:0000313" key="5">
    <source>
        <dbReference type="Proteomes" id="UP000190852"/>
    </source>
</evidence>
<dbReference type="GO" id="GO:0005524">
    <property type="term" value="F:ATP binding"/>
    <property type="evidence" value="ECO:0007669"/>
    <property type="project" value="UniProtKB-KW"/>
</dbReference>
<dbReference type="PANTHER" id="PTHR42927:SF1">
    <property type="entry name" value="HELICASE SUPERFAMILY 1 AND 2 DOMAIN-CONTAINING PROTEIN"/>
    <property type="match status" value="1"/>
</dbReference>
<dbReference type="RefSeq" id="WP_079683437.1">
    <property type="nucleotide sequence ID" value="NZ_FUYQ01000012.1"/>
</dbReference>